<reference evidence="1" key="1">
    <citation type="submission" date="2021-06" db="EMBL/GenBank/DDBJ databases">
        <authorList>
            <person name="Kallberg Y."/>
            <person name="Tangrot J."/>
            <person name="Rosling A."/>
        </authorList>
    </citation>
    <scope>NUCLEOTIDE SEQUENCE</scope>
    <source>
        <strain evidence="1">AZ414A</strain>
    </source>
</reference>
<evidence type="ECO:0000313" key="1">
    <source>
        <dbReference type="EMBL" id="CAG8575227.1"/>
    </source>
</evidence>
<sequence length="247" mass="27649">MEISKNNNHLVPIELSRSLLLQQQQQPQRYLNLSMTPLQTPPIITSSYNNGVNGVGSVTPPPDSNKPVQQLRITPNPNYSNGTFVNMPANLGMTTPFTVNFATVFLYQIPNDAKIYLIKCVEVSQLLDIDPRSMEDNMSNKQPPSIQHNHQVLKQNLAQHLAVPPDDLQQQLGMNNNIEQLMMTTPSQNFGGATAYMMTPSATPHMRHDQLVTSDFSNFLTSQQQQVAMLTAQQNLFEPTFKNETAN</sequence>
<keyword evidence="2" id="KW-1185">Reference proteome</keyword>
<dbReference type="Proteomes" id="UP000789706">
    <property type="component" value="Unassembled WGS sequence"/>
</dbReference>
<dbReference type="AlphaFoldDB" id="A0A9N9BT83"/>
<comment type="caution">
    <text evidence="1">The sequence shown here is derived from an EMBL/GenBank/DDBJ whole genome shotgun (WGS) entry which is preliminary data.</text>
</comment>
<evidence type="ECO:0000313" key="2">
    <source>
        <dbReference type="Proteomes" id="UP000789706"/>
    </source>
</evidence>
<gene>
    <name evidence="1" type="ORF">DEBURN_LOCUS8291</name>
</gene>
<organism evidence="1 2">
    <name type="scientific">Diversispora eburnea</name>
    <dbReference type="NCBI Taxonomy" id="1213867"/>
    <lineage>
        <taxon>Eukaryota</taxon>
        <taxon>Fungi</taxon>
        <taxon>Fungi incertae sedis</taxon>
        <taxon>Mucoromycota</taxon>
        <taxon>Glomeromycotina</taxon>
        <taxon>Glomeromycetes</taxon>
        <taxon>Diversisporales</taxon>
        <taxon>Diversisporaceae</taxon>
        <taxon>Diversispora</taxon>
    </lineage>
</organism>
<dbReference type="OrthoDB" id="2401788at2759"/>
<accession>A0A9N9BT83</accession>
<proteinExistence type="predicted"/>
<dbReference type="EMBL" id="CAJVPK010001184">
    <property type="protein sequence ID" value="CAG8575227.1"/>
    <property type="molecule type" value="Genomic_DNA"/>
</dbReference>
<protein>
    <submittedName>
        <fullName evidence="1">11068_t:CDS:1</fullName>
    </submittedName>
</protein>
<name>A0A9N9BT83_9GLOM</name>